<evidence type="ECO:0000256" key="6">
    <source>
        <dbReference type="ARBA" id="ARBA00022857"/>
    </source>
</evidence>
<dbReference type="PRINTS" id="PR00081">
    <property type="entry name" value="GDHRDH"/>
</dbReference>
<evidence type="ECO:0000256" key="14">
    <source>
        <dbReference type="ARBA" id="ARBA00041063"/>
    </source>
</evidence>
<dbReference type="EMBL" id="VLNY01000014">
    <property type="protein sequence ID" value="KAA0020089.1"/>
    <property type="molecule type" value="Genomic_DNA"/>
</dbReference>
<gene>
    <name evidence="21" type="ORF">FOY51_22275</name>
</gene>
<dbReference type="Pfam" id="PF13561">
    <property type="entry name" value="adh_short_C2"/>
    <property type="match status" value="1"/>
</dbReference>
<evidence type="ECO:0000256" key="15">
    <source>
        <dbReference type="ARBA" id="ARBA00047570"/>
    </source>
</evidence>
<evidence type="ECO:0000256" key="17">
    <source>
        <dbReference type="ARBA" id="ARBA00049108"/>
    </source>
</evidence>
<evidence type="ECO:0000256" key="18">
    <source>
        <dbReference type="ARBA" id="ARBA00049251"/>
    </source>
</evidence>
<dbReference type="InterPro" id="IPR036291">
    <property type="entry name" value="NAD(P)-bd_dom_sf"/>
</dbReference>
<comment type="pathway">
    <text evidence="2">Lipid metabolism.</text>
</comment>
<dbReference type="AlphaFoldDB" id="A0A5A7S3X0"/>
<organism evidence="21 22">
    <name type="scientific">Antrihabitans cavernicola</name>
    <dbReference type="NCBI Taxonomy" id="2495913"/>
    <lineage>
        <taxon>Bacteria</taxon>
        <taxon>Bacillati</taxon>
        <taxon>Actinomycetota</taxon>
        <taxon>Actinomycetes</taxon>
        <taxon>Mycobacteriales</taxon>
        <taxon>Nocardiaceae</taxon>
        <taxon>Antrihabitans</taxon>
    </lineage>
</organism>
<evidence type="ECO:0000256" key="19">
    <source>
        <dbReference type="ARBA" id="ARBA00049386"/>
    </source>
</evidence>
<protein>
    <recommendedName>
        <fullName evidence="14">Peroxisomal trans-2-enoyl-CoA reductase</fullName>
        <ecNumber evidence="13">1.3.1.38</ecNumber>
    </recommendedName>
</protein>
<dbReference type="Gene3D" id="3.40.50.720">
    <property type="entry name" value="NAD(P)-binding Rossmann-like Domain"/>
    <property type="match status" value="1"/>
</dbReference>
<accession>A0A5A7S3X0</accession>
<dbReference type="GO" id="GO:0006633">
    <property type="term" value="P:fatty acid biosynthetic process"/>
    <property type="evidence" value="ECO:0007669"/>
    <property type="project" value="UniProtKB-KW"/>
</dbReference>
<comment type="catalytic activity">
    <reaction evidence="18">
        <text>a (2E)-enoyl-CoA + NADPH + H(+) = a 2,3-saturated acyl-CoA + NADP(+)</text>
        <dbReference type="Rhea" id="RHEA:33763"/>
        <dbReference type="ChEBI" id="CHEBI:15378"/>
        <dbReference type="ChEBI" id="CHEBI:57783"/>
        <dbReference type="ChEBI" id="CHEBI:58349"/>
        <dbReference type="ChEBI" id="CHEBI:58856"/>
        <dbReference type="ChEBI" id="CHEBI:65111"/>
        <dbReference type="EC" id="1.3.1.38"/>
    </reaction>
    <physiologicalReaction direction="left-to-right" evidence="18">
        <dbReference type="Rhea" id="RHEA:33764"/>
    </physiologicalReaction>
</comment>
<keyword evidence="8" id="KW-0443">Lipid metabolism</keyword>
<dbReference type="EC" id="1.3.1.38" evidence="13"/>
<keyword evidence="3" id="KW-0444">Lipid biosynthesis</keyword>
<keyword evidence="9" id="KW-0576">Peroxisome</keyword>
<name>A0A5A7S3X0_9NOCA</name>
<evidence type="ECO:0000256" key="5">
    <source>
        <dbReference type="ARBA" id="ARBA00022832"/>
    </source>
</evidence>
<evidence type="ECO:0000256" key="3">
    <source>
        <dbReference type="ARBA" id="ARBA00022516"/>
    </source>
</evidence>
<dbReference type="InterPro" id="IPR052388">
    <property type="entry name" value="Peroxisomal_t2-enoyl-CoA_red"/>
</dbReference>
<dbReference type="GO" id="GO:0019166">
    <property type="term" value="F:trans-2-enoyl-CoA reductase (NADPH) activity"/>
    <property type="evidence" value="ECO:0007669"/>
    <property type="project" value="UniProtKB-EC"/>
</dbReference>
<proteinExistence type="predicted"/>
<evidence type="ECO:0000256" key="8">
    <source>
        <dbReference type="ARBA" id="ARBA00023098"/>
    </source>
</evidence>
<comment type="catalytic activity">
    <reaction evidence="17">
        <text>(2E)-hexenoyl-CoA + NADPH + H(+) = hexanoyl-CoA + NADP(+)</text>
        <dbReference type="Rhea" id="RHEA:44956"/>
        <dbReference type="ChEBI" id="CHEBI:15378"/>
        <dbReference type="ChEBI" id="CHEBI:57783"/>
        <dbReference type="ChEBI" id="CHEBI:58349"/>
        <dbReference type="ChEBI" id="CHEBI:62077"/>
        <dbReference type="ChEBI" id="CHEBI:62620"/>
    </reaction>
    <physiologicalReaction direction="left-to-right" evidence="17">
        <dbReference type="Rhea" id="RHEA:44957"/>
    </physiologicalReaction>
</comment>
<keyword evidence="10" id="KW-0275">Fatty acid biosynthesis</keyword>
<evidence type="ECO:0000256" key="16">
    <source>
        <dbReference type="ARBA" id="ARBA00048686"/>
    </source>
</evidence>
<dbReference type="SUPFAM" id="SSF51735">
    <property type="entry name" value="NAD(P)-binding Rossmann-fold domains"/>
    <property type="match status" value="1"/>
</dbReference>
<evidence type="ECO:0000313" key="22">
    <source>
        <dbReference type="Proteomes" id="UP000322244"/>
    </source>
</evidence>
<keyword evidence="6" id="KW-0521">NADP</keyword>
<comment type="subunit">
    <text evidence="12">Interacts with PEX5, probably required to target it into peroxisomes.</text>
</comment>
<comment type="caution">
    <text evidence="21">The sequence shown here is derived from an EMBL/GenBank/DDBJ whole genome shotgun (WGS) entry which is preliminary data.</text>
</comment>
<evidence type="ECO:0000256" key="11">
    <source>
        <dbReference type="ARBA" id="ARBA00037124"/>
    </source>
</evidence>
<evidence type="ECO:0000256" key="2">
    <source>
        <dbReference type="ARBA" id="ARBA00005189"/>
    </source>
</evidence>
<evidence type="ECO:0000256" key="20">
    <source>
        <dbReference type="ARBA" id="ARBA00049559"/>
    </source>
</evidence>
<evidence type="ECO:0000256" key="7">
    <source>
        <dbReference type="ARBA" id="ARBA00023002"/>
    </source>
</evidence>
<comment type="catalytic activity">
    <reaction evidence="20">
        <text>(2E)-octenoyl-CoA + NADPH + H(+) = octanoyl-CoA + NADP(+)</text>
        <dbReference type="Rhea" id="RHEA:44952"/>
        <dbReference type="ChEBI" id="CHEBI:15378"/>
        <dbReference type="ChEBI" id="CHEBI:57386"/>
        <dbReference type="ChEBI" id="CHEBI:57783"/>
        <dbReference type="ChEBI" id="CHEBI:58349"/>
        <dbReference type="ChEBI" id="CHEBI:62242"/>
    </reaction>
    <physiologicalReaction direction="left-to-right" evidence="20">
        <dbReference type="Rhea" id="RHEA:44953"/>
    </physiologicalReaction>
</comment>
<dbReference type="PANTHER" id="PTHR24317:SF7">
    <property type="entry name" value="PEROXISOMAL TRANS-2-ENOYL-COA REDUCTASE"/>
    <property type="match status" value="1"/>
</dbReference>
<keyword evidence="22" id="KW-1185">Reference proteome</keyword>
<keyword evidence="4" id="KW-0597">Phosphoprotein</keyword>
<dbReference type="OrthoDB" id="286404at2"/>
<comment type="catalytic activity">
    <reaction evidence="15">
        <text>(2E)-dodecenoyl-CoA + NADPH + H(+) = dodecanoyl-CoA + NADP(+)</text>
        <dbReference type="Rhea" id="RHEA:44964"/>
        <dbReference type="ChEBI" id="CHEBI:15378"/>
        <dbReference type="ChEBI" id="CHEBI:57330"/>
        <dbReference type="ChEBI" id="CHEBI:57375"/>
        <dbReference type="ChEBI" id="CHEBI:57783"/>
        <dbReference type="ChEBI" id="CHEBI:58349"/>
    </reaction>
    <physiologicalReaction direction="left-to-right" evidence="15">
        <dbReference type="Rhea" id="RHEA:44965"/>
    </physiologicalReaction>
</comment>
<comment type="catalytic activity">
    <reaction evidence="19">
        <text>(2E)-decenoyl-CoA + NADPH + H(+) = decanoyl-CoA + NADP(+)</text>
        <dbReference type="Rhea" id="RHEA:44960"/>
        <dbReference type="ChEBI" id="CHEBI:15378"/>
        <dbReference type="ChEBI" id="CHEBI:57783"/>
        <dbReference type="ChEBI" id="CHEBI:58349"/>
        <dbReference type="ChEBI" id="CHEBI:61406"/>
        <dbReference type="ChEBI" id="CHEBI:61430"/>
    </reaction>
    <physiologicalReaction direction="left-to-right" evidence="19">
        <dbReference type="Rhea" id="RHEA:44961"/>
    </physiologicalReaction>
</comment>
<dbReference type="PRINTS" id="PR00080">
    <property type="entry name" value="SDRFAMILY"/>
</dbReference>
<sequence length="290" mass="30447">MFAPDLLKGSICVVTGAGTGLGRAAALELARGGAIVVGCGRREEPLAETVASIEDGGGTAVALELDIRESDAVNEVVDRVLADHGRIDTLVNNAGGQFALPAEYITPNGFRTVLELNVLGTWLMTHAVATKAMIPQGGGKILNVTLSPHDGFPGLVHSSAARAAVENMTKTLSVEWARFGIRLNALAAGHFDTDALATRYVPGVKEDALTRVPAGRWGTVEEWGWLVTYLASPAGDYFSGSVLTLDGARDVFGAGSYPPAGLLEAVEEAAIATRQHRNDIRFVTTGVDRK</sequence>
<comment type="catalytic activity">
    <reaction evidence="16">
        <text>(2E)-tetradecenoyl-CoA + NADPH + H(+) = tetradecanoyl-CoA + NADP(+)</text>
        <dbReference type="Rhea" id="RHEA:44968"/>
        <dbReference type="ChEBI" id="CHEBI:15378"/>
        <dbReference type="ChEBI" id="CHEBI:57385"/>
        <dbReference type="ChEBI" id="CHEBI:57783"/>
        <dbReference type="ChEBI" id="CHEBI:58349"/>
        <dbReference type="ChEBI" id="CHEBI:61405"/>
    </reaction>
    <physiologicalReaction direction="left-to-right" evidence="16">
        <dbReference type="Rhea" id="RHEA:44969"/>
    </physiologicalReaction>
</comment>
<keyword evidence="7" id="KW-0560">Oxidoreductase</keyword>
<dbReference type="Proteomes" id="UP000322244">
    <property type="component" value="Unassembled WGS sequence"/>
</dbReference>
<dbReference type="PANTHER" id="PTHR24317">
    <property type="entry name" value="PEROXISOMAL TRANS-2-ENOYL-COA REDUCTASE"/>
    <property type="match status" value="1"/>
</dbReference>
<evidence type="ECO:0000256" key="10">
    <source>
        <dbReference type="ARBA" id="ARBA00023160"/>
    </source>
</evidence>
<evidence type="ECO:0000256" key="9">
    <source>
        <dbReference type="ARBA" id="ARBA00023140"/>
    </source>
</evidence>
<dbReference type="InterPro" id="IPR002347">
    <property type="entry name" value="SDR_fam"/>
</dbReference>
<evidence type="ECO:0000256" key="13">
    <source>
        <dbReference type="ARBA" id="ARBA00038849"/>
    </source>
</evidence>
<evidence type="ECO:0000256" key="4">
    <source>
        <dbReference type="ARBA" id="ARBA00022553"/>
    </source>
</evidence>
<evidence type="ECO:0000313" key="21">
    <source>
        <dbReference type="EMBL" id="KAA0020089.1"/>
    </source>
</evidence>
<reference evidence="21 22" key="1">
    <citation type="submission" date="2019-07" db="EMBL/GenBank/DDBJ databases">
        <title>Rhodococcus cavernicolus sp. nov., isolated from a cave.</title>
        <authorList>
            <person name="Lee S.D."/>
        </authorList>
    </citation>
    <scope>NUCLEOTIDE SEQUENCE [LARGE SCALE GENOMIC DNA]</scope>
    <source>
        <strain evidence="21 22">C1-24</strain>
    </source>
</reference>
<evidence type="ECO:0000256" key="12">
    <source>
        <dbReference type="ARBA" id="ARBA00038622"/>
    </source>
</evidence>
<keyword evidence="5" id="KW-0276">Fatty acid metabolism</keyword>
<evidence type="ECO:0000256" key="1">
    <source>
        <dbReference type="ARBA" id="ARBA00004275"/>
    </source>
</evidence>
<comment type="function">
    <text evidence="11">Participates in chain elongation of fatty acids. Catalyzes the reduction of trans-2-enoyl-CoAs of varying chain lengths from 6:1 to 16:1, having maximum activity with 10:1 CoA. Has no 2,4-dienoyl-CoA reductase activity.</text>
</comment>
<comment type="subcellular location">
    <subcellularLocation>
        <location evidence="1">Peroxisome</location>
    </subcellularLocation>
</comment>